<evidence type="ECO:0000313" key="2">
    <source>
        <dbReference type="EMBL" id="CAF1492617.1"/>
    </source>
</evidence>
<dbReference type="Proteomes" id="UP000663829">
    <property type="component" value="Unassembled WGS sequence"/>
</dbReference>
<evidence type="ECO:0000313" key="4">
    <source>
        <dbReference type="Proteomes" id="UP000663829"/>
    </source>
</evidence>
<proteinExistence type="predicted"/>
<sequence>MTAGDGLDIGELFMDGDGIGDDELRCVVGEEVDGYMLIKLSYDELRVLLPKLKVRMRFTEERDKLINNLGGDGREEQDKEERSDSFHNQSVDTYNTQQTTTGYNGLFDDISIPINNTLLL</sequence>
<dbReference type="Proteomes" id="UP000681722">
    <property type="component" value="Unassembled WGS sequence"/>
</dbReference>
<dbReference type="AlphaFoldDB" id="A0A815SM95"/>
<keyword evidence="4" id="KW-1185">Reference proteome</keyword>
<feature type="region of interest" description="Disordered" evidence="1">
    <location>
        <begin position="66"/>
        <end position="104"/>
    </location>
</feature>
<protein>
    <submittedName>
        <fullName evidence="2">Uncharacterized protein</fullName>
    </submittedName>
</protein>
<dbReference type="EMBL" id="CAJOBC010087334">
    <property type="protein sequence ID" value="CAF4355434.1"/>
    <property type="molecule type" value="Genomic_DNA"/>
</dbReference>
<name>A0A815SM95_9BILA</name>
<accession>A0A815SM95</accession>
<gene>
    <name evidence="2" type="ORF">GPM918_LOCUS36326</name>
    <name evidence="3" type="ORF">SRO942_LOCUS37056</name>
</gene>
<reference evidence="2" key="1">
    <citation type="submission" date="2021-02" db="EMBL/GenBank/DDBJ databases">
        <authorList>
            <person name="Nowell W R."/>
        </authorList>
    </citation>
    <scope>NUCLEOTIDE SEQUENCE</scope>
</reference>
<feature type="compositionally biased region" description="Basic and acidic residues" evidence="1">
    <location>
        <begin position="72"/>
        <end position="85"/>
    </location>
</feature>
<evidence type="ECO:0000313" key="3">
    <source>
        <dbReference type="EMBL" id="CAF4355434.1"/>
    </source>
</evidence>
<evidence type="ECO:0000256" key="1">
    <source>
        <dbReference type="SAM" id="MobiDB-lite"/>
    </source>
</evidence>
<dbReference type="EMBL" id="CAJNOQ010021839">
    <property type="protein sequence ID" value="CAF1492617.1"/>
    <property type="molecule type" value="Genomic_DNA"/>
</dbReference>
<organism evidence="2 4">
    <name type="scientific">Didymodactylos carnosus</name>
    <dbReference type="NCBI Taxonomy" id="1234261"/>
    <lineage>
        <taxon>Eukaryota</taxon>
        <taxon>Metazoa</taxon>
        <taxon>Spiralia</taxon>
        <taxon>Gnathifera</taxon>
        <taxon>Rotifera</taxon>
        <taxon>Eurotatoria</taxon>
        <taxon>Bdelloidea</taxon>
        <taxon>Philodinida</taxon>
        <taxon>Philodinidae</taxon>
        <taxon>Didymodactylos</taxon>
    </lineage>
</organism>
<feature type="compositionally biased region" description="Low complexity" evidence="1">
    <location>
        <begin position="93"/>
        <end position="104"/>
    </location>
</feature>
<comment type="caution">
    <text evidence="2">The sequence shown here is derived from an EMBL/GenBank/DDBJ whole genome shotgun (WGS) entry which is preliminary data.</text>
</comment>